<dbReference type="AlphaFoldDB" id="A0A5N7AV62"/>
<keyword evidence="2" id="KW-1185">Reference proteome</keyword>
<sequence length="251" mass="28232">MGSTRVYTNDSDRVILGLYGIFIIYHGLNQGKIYRPHHPALIWHILSGTLEVILYYGDFNCSIAAVVACWVHSYTSLTLVKGLPNGYPPHTRPAYQAGSIMRTIQVVRAYYTQNPMDYHDSMMPLHGFVYTRALIFLLGTMGPTRSFVQNVNSPFVYAESVLGAALISVSHCHGSWPVLVYLTLMHLLGKISLWISEDHESRKESGLAEPILIKTLRWAGFVMHKVPPNSRTAPLIGYLPMDNIGDRWAKQ</sequence>
<dbReference type="EMBL" id="ML736347">
    <property type="protein sequence ID" value="KAE8372670.1"/>
    <property type="molecule type" value="Genomic_DNA"/>
</dbReference>
<proteinExistence type="predicted"/>
<dbReference type="Proteomes" id="UP000326198">
    <property type="component" value="Unassembled WGS sequence"/>
</dbReference>
<reference evidence="1 2" key="1">
    <citation type="submission" date="2019-04" db="EMBL/GenBank/DDBJ databases">
        <title>Friends and foes A comparative genomics studyof 23 Aspergillus species from section Flavi.</title>
        <authorList>
            <consortium name="DOE Joint Genome Institute"/>
            <person name="Kjaerbolling I."/>
            <person name="Vesth T."/>
            <person name="Frisvad J.C."/>
            <person name="Nybo J.L."/>
            <person name="Theobald S."/>
            <person name="Kildgaard S."/>
            <person name="Isbrandt T."/>
            <person name="Kuo A."/>
            <person name="Sato A."/>
            <person name="Lyhne E.K."/>
            <person name="Kogle M.E."/>
            <person name="Wiebenga A."/>
            <person name="Kun R.S."/>
            <person name="Lubbers R.J."/>
            <person name="Makela M.R."/>
            <person name="Barry K."/>
            <person name="Chovatia M."/>
            <person name="Clum A."/>
            <person name="Daum C."/>
            <person name="Haridas S."/>
            <person name="He G."/>
            <person name="LaButti K."/>
            <person name="Lipzen A."/>
            <person name="Mondo S."/>
            <person name="Riley R."/>
            <person name="Salamov A."/>
            <person name="Simmons B.A."/>
            <person name="Magnuson J.K."/>
            <person name="Henrissat B."/>
            <person name="Mortensen U.H."/>
            <person name="Larsen T.O."/>
            <person name="Devries R.P."/>
            <person name="Grigoriev I.V."/>
            <person name="Machida M."/>
            <person name="Baker S.E."/>
            <person name="Andersen M.R."/>
        </authorList>
    </citation>
    <scope>NUCLEOTIDE SEQUENCE [LARGE SCALE GENOMIC DNA]</scope>
    <source>
        <strain evidence="1 2">IBT 29228</strain>
    </source>
</reference>
<organism evidence="1 2">
    <name type="scientific">Aspergillus bertholletiae</name>
    <dbReference type="NCBI Taxonomy" id="1226010"/>
    <lineage>
        <taxon>Eukaryota</taxon>
        <taxon>Fungi</taxon>
        <taxon>Dikarya</taxon>
        <taxon>Ascomycota</taxon>
        <taxon>Pezizomycotina</taxon>
        <taxon>Eurotiomycetes</taxon>
        <taxon>Eurotiomycetidae</taxon>
        <taxon>Eurotiales</taxon>
        <taxon>Aspergillaceae</taxon>
        <taxon>Aspergillus</taxon>
        <taxon>Aspergillus subgen. Circumdati</taxon>
    </lineage>
</organism>
<evidence type="ECO:0000313" key="1">
    <source>
        <dbReference type="EMBL" id="KAE8372670.1"/>
    </source>
</evidence>
<accession>A0A5N7AV62</accession>
<evidence type="ECO:0000313" key="2">
    <source>
        <dbReference type="Proteomes" id="UP000326198"/>
    </source>
</evidence>
<gene>
    <name evidence="1" type="ORF">BDV26DRAFT_285760</name>
</gene>
<name>A0A5N7AV62_9EURO</name>
<protein>
    <submittedName>
        <fullName evidence="1">Uncharacterized protein</fullName>
    </submittedName>
</protein>
<dbReference type="OrthoDB" id="4922812at2759"/>